<dbReference type="GO" id="GO:0015631">
    <property type="term" value="F:tubulin binding"/>
    <property type="evidence" value="ECO:0007669"/>
    <property type="project" value="TreeGrafter"/>
</dbReference>
<dbReference type="InterPro" id="IPR001849">
    <property type="entry name" value="PH_domain"/>
</dbReference>
<protein>
    <recommendedName>
        <fullName evidence="3">PH domain-containing protein</fullName>
    </recommendedName>
</protein>
<comment type="caution">
    <text evidence="4">The sequence shown here is derived from an EMBL/GenBank/DDBJ whole genome shotgun (WGS) entry which is preliminary data.</text>
</comment>
<feature type="compositionally biased region" description="Acidic residues" evidence="2">
    <location>
        <begin position="473"/>
        <end position="482"/>
    </location>
</feature>
<feature type="region of interest" description="Disordered" evidence="2">
    <location>
        <begin position="429"/>
        <end position="494"/>
    </location>
</feature>
<feature type="compositionally biased region" description="Basic and acidic residues" evidence="2">
    <location>
        <begin position="269"/>
        <end position="279"/>
    </location>
</feature>
<proteinExistence type="predicted"/>
<evidence type="ECO:0000313" key="5">
    <source>
        <dbReference type="Proteomes" id="UP001271007"/>
    </source>
</evidence>
<feature type="compositionally biased region" description="Low complexity" evidence="2">
    <location>
        <begin position="1038"/>
        <end position="1047"/>
    </location>
</feature>
<evidence type="ECO:0000256" key="2">
    <source>
        <dbReference type="SAM" id="MobiDB-lite"/>
    </source>
</evidence>
<feature type="region of interest" description="Disordered" evidence="2">
    <location>
        <begin position="881"/>
        <end position="927"/>
    </location>
</feature>
<feature type="compositionally biased region" description="Acidic residues" evidence="2">
    <location>
        <begin position="655"/>
        <end position="665"/>
    </location>
</feature>
<keyword evidence="5" id="KW-1185">Reference proteome</keyword>
<gene>
    <name evidence="4" type="ORF">LTR09_000349</name>
</gene>
<feature type="region of interest" description="Disordered" evidence="2">
    <location>
        <begin position="1522"/>
        <end position="1572"/>
    </location>
</feature>
<feature type="region of interest" description="Disordered" evidence="2">
    <location>
        <begin position="1038"/>
        <end position="1176"/>
    </location>
</feature>
<feature type="compositionally biased region" description="Basic residues" evidence="2">
    <location>
        <begin position="1537"/>
        <end position="1549"/>
    </location>
</feature>
<evidence type="ECO:0000256" key="1">
    <source>
        <dbReference type="SAM" id="Coils"/>
    </source>
</evidence>
<feature type="region of interest" description="Disordered" evidence="2">
    <location>
        <begin position="1363"/>
        <end position="1483"/>
    </location>
</feature>
<organism evidence="4 5">
    <name type="scientific">Extremus antarcticus</name>
    <dbReference type="NCBI Taxonomy" id="702011"/>
    <lineage>
        <taxon>Eukaryota</taxon>
        <taxon>Fungi</taxon>
        <taxon>Dikarya</taxon>
        <taxon>Ascomycota</taxon>
        <taxon>Pezizomycotina</taxon>
        <taxon>Dothideomycetes</taxon>
        <taxon>Dothideomycetidae</taxon>
        <taxon>Mycosphaerellales</taxon>
        <taxon>Extremaceae</taxon>
        <taxon>Extremus</taxon>
    </lineage>
</organism>
<feature type="domain" description="PH" evidence="3">
    <location>
        <begin position="1214"/>
        <end position="1325"/>
    </location>
</feature>
<feature type="compositionally biased region" description="Low complexity" evidence="2">
    <location>
        <begin position="1375"/>
        <end position="1387"/>
    </location>
</feature>
<accession>A0AAJ0LXF9</accession>
<dbReference type="SMART" id="SM00233">
    <property type="entry name" value="PH"/>
    <property type="match status" value="1"/>
</dbReference>
<feature type="compositionally biased region" description="Basic and acidic residues" evidence="2">
    <location>
        <begin position="531"/>
        <end position="549"/>
    </location>
</feature>
<dbReference type="GO" id="GO:0005739">
    <property type="term" value="C:mitochondrion"/>
    <property type="evidence" value="ECO:0007669"/>
    <property type="project" value="TreeGrafter"/>
</dbReference>
<dbReference type="CDD" id="cd13365">
    <property type="entry name" value="PH_PLC_plant-like"/>
    <property type="match status" value="1"/>
</dbReference>
<evidence type="ECO:0000259" key="3">
    <source>
        <dbReference type="PROSITE" id="PS50003"/>
    </source>
</evidence>
<dbReference type="SUPFAM" id="SSF50729">
    <property type="entry name" value="PH domain-like"/>
    <property type="match status" value="1"/>
</dbReference>
<dbReference type="GO" id="GO:0005543">
    <property type="term" value="F:phospholipid binding"/>
    <property type="evidence" value="ECO:0007669"/>
    <property type="project" value="InterPro"/>
</dbReference>
<evidence type="ECO:0000313" key="4">
    <source>
        <dbReference type="EMBL" id="KAK3058784.1"/>
    </source>
</evidence>
<dbReference type="Proteomes" id="UP001271007">
    <property type="component" value="Unassembled WGS sequence"/>
</dbReference>
<reference evidence="4" key="1">
    <citation type="submission" date="2023-04" db="EMBL/GenBank/DDBJ databases">
        <title>Black Yeasts Isolated from many extreme environments.</title>
        <authorList>
            <person name="Coleine C."/>
            <person name="Stajich J.E."/>
            <person name="Selbmann L."/>
        </authorList>
    </citation>
    <scope>NUCLEOTIDE SEQUENCE</scope>
    <source>
        <strain evidence="4">CCFEE 5312</strain>
    </source>
</reference>
<feature type="compositionally biased region" description="Basic and acidic residues" evidence="2">
    <location>
        <begin position="251"/>
        <end position="261"/>
    </location>
</feature>
<feature type="coiled-coil region" evidence="1">
    <location>
        <begin position="53"/>
        <end position="94"/>
    </location>
</feature>
<feature type="region of interest" description="Disordered" evidence="2">
    <location>
        <begin position="811"/>
        <end position="844"/>
    </location>
</feature>
<sequence>MATTANPPPGATPAHGIIDPFTSSSSNSAAMRFAPFDTEHFSLYSSGSPSQAKRALEAHLKDTDRRLQDASRLGNTLVQQRKDLSARLKDLEEAQQDDEVPSDLRKKLADLEKEYNEVGKESARAFLPKSRVGSTVVEPTATPSALTGSGRESPTKMGPPSRRQRNQPSNRVHDIEFATEISTTLLAQVRQLQAALAEKDEELKDTASHRAQLEAEAAGMVQRIKQLDDSEHRYKDENWNLEMRLQEMEASFKDSTDKEQRLTQGLKATESEKSATQRDLDDLRVSHDKLNEEHAAIKRQQETDLHGLRRDVATHETEKSKLHKRIEELTSQNTELAKAVSYRWNQPSAATDTEFATADEDQRGGDSTPEHSEPASPVKGTPRHGMLESETLKSSLNHAHRMIQNLKNNIHREKTEKIELKRMLQDARDELEARRTEGGAGSLAKKRRSDNQSGQFRKPARPLGANRGSTTDILEDDPDWEDHEGANTPSKSRTVSAAFGGALAGAAGTAAYDHAFGGDETESTDAAFETATEREGTTTDAFETGRESMGDDSEELTETESGVARGGTIRQVSSLYGAKPRDRRSLQSTASTEDEADEVRTPIQAQAPKYRIRNLNPKGSRRGRVDELAGDSPGMQYSPASSSGTPQPAGQTLGDELDALDDDSIEGTPSRDIDSAALTPDTQRRISVEPETPGWEGDEEHEIGSPIKSIESPPPQGEEANLAHQANTAMLAHESVVNKPTYADAGVMTEPWQPEPDVQKHGLRERAGEVVGGALAGFGLGRFGMGKSDEEDAQAGTGASVEELERPLTMLRGSEPSSPVAFQHSGIVSQETEPITPPRPETSRDLRDVTAAAAEPAVPLAAAAPLAVRAEEKENLGFSAIDAQAFEPEDPTSDDAPPATPLLPQRSTKRMNGLYESGGTSMQHDGIPGTDGSRIGSSFFSSAEAPRSFDGTGEPKTFVPSGSRAPLGEISNNVGSSESVIPITKPLHVRKPMADEGSQTTVSGDDIESMLKNKAAVGVAGIAGGALAGAAAGAAFSEFSSSPSRPSTAVRADSNRRSIDGAIANDPNAMRTPRRPASSGSMRNKGLVIPPPLPENHTEKIVAAGGKPVTPNTANTGMMGPPLMPASAYKQNRPRTPGEAGRTLSRDGTTPRGPRPSSSRDMHSPVPSGVSRRTSMSSFASEIDERFNMQRGQLMYPDGVSPATDPRMIQAITQTMIGEYLWKYTRKAGRSETSTTRHRRFFWVHPYTRTLYWSEKDPSTAGRDMLKAKSVAIDAVRVVTDDNAYPPGLHRKSLIVVTPGREIVFTAPTSQRHETWFNALSYLLLRTEQEKVEAEDAINQEDIDEFNPGPGIGNTIRTSISRMTGVGGRSASRVSLSSYNSRTTRNSSPERTRAASSLAQRQSAAAARTTGVAAPASPAAATQTGTTGSRYSTTATRDPNPAQQSGRFSSLTSRFRPSSAQRGSVSAARGRSSTMSARTTGGESGIYNASVAAESAEDLRAVIERQEREADRLENVRACCDGKHDVGSLSRTGRGSRMSHSHGPSHSHAHPTTSTAAKAQPLSVSSRPRRGE</sequence>
<feature type="compositionally biased region" description="Pro residues" evidence="2">
    <location>
        <begin position="1"/>
        <end position="11"/>
    </location>
</feature>
<feature type="region of interest" description="Disordered" evidence="2">
    <location>
        <begin position="1"/>
        <end position="24"/>
    </location>
</feature>
<dbReference type="GO" id="GO:0000226">
    <property type="term" value="P:microtubule cytoskeleton organization"/>
    <property type="evidence" value="ECO:0007669"/>
    <property type="project" value="TreeGrafter"/>
</dbReference>
<feature type="compositionally biased region" description="Polar residues" evidence="2">
    <location>
        <begin position="1430"/>
        <end position="1456"/>
    </location>
</feature>
<keyword evidence="1" id="KW-0175">Coiled coil</keyword>
<dbReference type="InterPro" id="IPR011993">
    <property type="entry name" value="PH-like_dom_sf"/>
</dbReference>
<feature type="compositionally biased region" description="Basic and acidic residues" evidence="2">
    <location>
        <begin position="360"/>
        <end position="373"/>
    </location>
</feature>
<feature type="region of interest" description="Disordered" evidence="2">
    <location>
        <begin position="117"/>
        <end position="171"/>
    </location>
</feature>
<dbReference type="PROSITE" id="PS50003">
    <property type="entry name" value="PH_DOMAIN"/>
    <property type="match status" value="1"/>
</dbReference>
<dbReference type="GO" id="GO:0005938">
    <property type="term" value="C:cell cortex"/>
    <property type="evidence" value="ECO:0007669"/>
    <property type="project" value="InterPro"/>
</dbReference>
<feature type="coiled-coil region" evidence="1">
    <location>
        <begin position="189"/>
        <end position="230"/>
    </location>
</feature>
<feature type="compositionally biased region" description="Low complexity" evidence="2">
    <location>
        <begin position="1458"/>
        <end position="1473"/>
    </location>
</feature>
<feature type="region of interest" description="Disordered" evidence="2">
    <location>
        <begin position="943"/>
        <end position="973"/>
    </location>
</feature>
<dbReference type="PANTHER" id="PTHR28190">
    <property type="entry name" value="NUCLEAR MIGRATION PROTEIN NUM1"/>
    <property type="match status" value="1"/>
</dbReference>
<feature type="compositionally biased region" description="Polar residues" evidence="2">
    <location>
        <begin position="638"/>
        <end position="650"/>
    </location>
</feature>
<feature type="region of interest" description="Disordered" evidence="2">
    <location>
        <begin position="295"/>
        <end position="326"/>
    </location>
</feature>
<feature type="compositionally biased region" description="Polar residues" evidence="2">
    <location>
        <begin position="141"/>
        <end position="152"/>
    </location>
</feature>
<dbReference type="Gene3D" id="2.30.29.30">
    <property type="entry name" value="Pleckstrin-homology domain (PH domain)/Phosphotyrosine-binding domain (PTB)"/>
    <property type="match status" value="1"/>
</dbReference>
<dbReference type="GO" id="GO:0032065">
    <property type="term" value="P:maintenance of protein location in cell cortex"/>
    <property type="evidence" value="ECO:0007669"/>
    <property type="project" value="InterPro"/>
</dbReference>
<feature type="region of interest" description="Disordered" evidence="2">
    <location>
        <begin position="514"/>
        <end position="720"/>
    </location>
</feature>
<feature type="compositionally biased region" description="Low complexity" evidence="2">
    <location>
        <begin position="1394"/>
        <end position="1429"/>
    </location>
</feature>
<dbReference type="EMBL" id="JAWDJX010000001">
    <property type="protein sequence ID" value="KAK3058784.1"/>
    <property type="molecule type" value="Genomic_DNA"/>
</dbReference>
<dbReference type="PANTHER" id="PTHR28190:SF1">
    <property type="entry name" value="NUCLEAR MIGRATION PROTEIN NUM1"/>
    <property type="match status" value="1"/>
</dbReference>
<name>A0AAJ0LXF9_9PEZI</name>
<dbReference type="Pfam" id="PF12814">
    <property type="entry name" value="Mcp5_PH"/>
    <property type="match status" value="1"/>
</dbReference>
<feature type="region of interest" description="Disordered" evidence="2">
    <location>
        <begin position="347"/>
        <end position="385"/>
    </location>
</feature>
<dbReference type="InterPro" id="IPR053005">
    <property type="entry name" value="Nuclear_Pos-Cytoskel_Interact"/>
</dbReference>
<dbReference type="InterPro" id="IPR024774">
    <property type="entry name" value="PH_dom-Mcp5-type"/>
</dbReference>
<feature type="region of interest" description="Disordered" evidence="2">
    <location>
        <begin position="251"/>
        <end position="279"/>
    </location>
</feature>